<dbReference type="InterPro" id="IPR028098">
    <property type="entry name" value="Glyco_trans_4-like_N"/>
</dbReference>
<protein>
    <submittedName>
        <fullName evidence="3">Glycosyltransferase family 4 protein</fullName>
    </submittedName>
</protein>
<dbReference type="RefSeq" id="WP_199295303.1">
    <property type="nucleotide sequence ID" value="NZ_JAMPKK010000075.1"/>
</dbReference>
<evidence type="ECO:0000313" key="4">
    <source>
        <dbReference type="Proteomes" id="UP001442494"/>
    </source>
</evidence>
<dbReference type="Pfam" id="PF00534">
    <property type="entry name" value="Glycos_transf_1"/>
    <property type="match status" value="1"/>
</dbReference>
<evidence type="ECO:0000259" key="1">
    <source>
        <dbReference type="Pfam" id="PF00534"/>
    </source>
</evidence>
<dbReference type="Gene3D" id="3.40.50.2000">
    <property type="entry name" value="Glycogen Phosphorylase B"/>
    <property type="match status" value="2"/>
</dbReference>
<comment type="caution">
    <text evidence="3">The sequence shown here is derived from an EMBL/GenBank/DDBJ whole genome shotgun (WGS) entry which is preliminary data.</text>
</comment>
<dbReference type="InterPro" id="IPR050194">
    <property type="entry name" value="Glycosyltransferase_grp1"/>
</dbReference>
<reference evidence="3 4" key="1">
    <citation type="submission" date="2022-04" db="EMBL/GenBank/DDBJ databases">
        <title>Positive selection, recombination, and allopatry shape intraspecific diversity of widespread and dominant cyanobacteria.</title>
        <authorList>
            <person name="Wei J."/>
            <person name="Shu W."/>
            <person name="Hu C."/>
        </authorList>
    </citation>
    <scope>NUCLEOTIDE SEQUENCE [LARGE SCALE GENOMIC DNA]</scope>
    <source>
        <strain evidence="3 4">GB2-A5</strain>
    </source>
</reference>
<gene>
    <name evidence="3" type="ORF">NDI37_24185</name>
</gene>
<sequence>MNDQISANILCVGLGWFPETPGGLDRYVYELTHQLAAGQDRVELCGVGLPETQTNSPIKITNLSEPDNRLWERLWLIRSNFLRRKSSQPDAINLHFALYSLPLLQVLPPGVPITFSFHGPWALESEQEGAGKLSVFLKHWVEQRVYNRCDRFIVLSKAFGTILHQEYQVPWSKIHIIPGGVDLSRFQCNLSRQEARAQLDWPQDRPILFTPRRLVHRVGLDKLLTAIATIKPKIPDVWLAIAGKGSLKPDLEQQATELGLNEHARLLGFLPDKQLPIAYQAADLSVMPSQSLEGFGLAVLESLACGTPVLCTPVGGMPEILEPFSPDLIASSIETTAIAERLEELLIGKVPMPSREACQEYAATHFDWQKIAQKVRQVLLA</sequence>
<keyword evidence="4" id="KW-1185">Reference proteome</keyword>
<dbReference type="PANTHER" id="PTHR45947">
    <property type="entry name" value="SULFOQUINOVOSYL TRANSFERASE SQD2"/>
    <property type="match status" value="1"/>
</dbReference>
<organism evidence="3 4">
    <name type="scientific">Funiculus sociatus GB2-A5</name>
    <dbReference type="NCBI Taxonomy" id="2933946"/>
    <lineage>
        <taxon>Bacteria</taxon>
        <taxon>Bacillati</taxon>
        <taxon>Cyanobacteriota</taxon>
        <taxon>Cyanophyceae</taxon>
        <taxon>Coleofasciculales</taxon>
        <taxon>Coleofasciculaceae</taxon>
        <taxon>Funiculus</taxon>
    </lineage>
</organism>
<dbReference type="InterPro" id="IPR001296">
    <property type="entry name" value="Glyco_trans_1"/>
</dbReference>
<dbReference type="EMBL" id="JAMPKK010000075">
    <property type="protein sequence ID" value="MEP0867554.1"/>
    <property type="molecule type" value="Genomic_DNA"/>
</dbReference>
<dbReference type="Proteomes" id="UP001442494">
    <property type="component" value="Unassembled WGS sequence"/>
</dbReference>
<dbReference type="Pfam" id="PF13439">
    <property type="entry name" value="Glyco_transf_4"/>
    <property type="match status" value="1"/>
</dbReference>
<dbReference type="SUPFAM" id="SSF53756">
    <property type="entry name" value="UDP-Glycosyltransferase/glycogen phosphorylase"/>
    <property type="match status" value="1"/>
</dbReference>
<accession>A0ABV0JVR7</accession>
<dbReference type="CDD" id="cd03801">
    <property type="entry name" value="GT4_PimA-like"/>
    <property type="match status" value="1"/>
</dbReference>
<name>A0ABV0JVR7_9CYAN</name>
<feature type="domain" description="Glycosyltransferase subfamily 4-like N-terminal" evidence="2">
    <location>
        <begin position="21"/>
        <end position="185"/>
    </location>
</feature>
<evidence type="ECO:0000259" key="2">
    <source>
        <dbReference type="Pfam" id="PF13439"/>
    </source>
</evidence>
<feature type="domain" description="Glycosyl transferase family 1" evidence="1">
    <location>
        <begin position="192"/>
        <end position="363"/>
    </location>
</feature>
<dbReference type="PANTHER" id="PTHR45947:SF3">
    <property type="entry name" value="SULFOQUINOVOSYL TRANSFERASE SQD2"/>
    <property type="match status" value="1"/>
</dbReference>
<evidence type="ECO:0000313" key="3">
    <source>
        <dbReference type="EMBL" id="MEP0867554.1"/>
    </source>
</evidence>
<proteinExistence type="predicted"/>